<sequence>MEFLKIKGQYRIRTTLTLLRPSYLSTRVAINQINTKSFIVLNQFYKQKYHNPKQINYFYQILSAKFERLIHFDKARTQV</sequence>
<dbReference type="AlphaFoldDB" id="W7XDD4"/>
<proteinExistence type="predicted"/>
<dbReference type="Proteomes" id="UP000009168">
    <property type="component" value="Unassembled WGS sequence"/>
</dbReference>
<name>W7XDD4_TETTS</name>
<gene>
    <name evidence="1" type="ORF">TTHERM_001328979</name>
</gene>
<protein>
    <submittedName>
        <fullName evidence="1">Uncharacterized protein</fullName>
    </submittedName>
</protein>
<dbReference type="KEGG" id="tet:TTHERM_001328979"/>
<dbReference type="RefSeq" id="XP_012652814.1">
    <property type="nucleotide sequence ID" value="XM_012797360.1"/>
</dbReference>
<dbReference type="EMBL" id="GG662713">
    <property type="protein sequence ID" value="EWS74653.1"/>
    <property type="molecule type" value="Genomic_DNA"/>
</dbReference>
<dbReference type="GeneID" id="24442171"/>
<reference evidence="2" key="1">
    <citation type="journal article" date="2006" name="PLoS Biol.">
        <title>Macronuclear genome sequence of the ciliate Tetrahymena thermophila, a model eukaryote.</title>
        <authorList>
            <person name="Eisen J.A."/>
            <person name="Coyne R.S."/>
            <person name="Wu M."/>
            <person name="Wu D."/>
            <person name="Thiagarajan M."/>
            <person name="Wortman J.R."/>
            <person name="Badger J.H."/>
            <person name="Ren Q."/>
            <person name="Amedeo P."/>
            <person name="Jones K.M."/>
            <person name="Tallon L.J."/>
            <person name="Delcher A.L."/>
            <person name="Salzberg S.L."/>
            <person name="Silva J.C."/>
            <person name="Haas B.J."/>
            <person name="Majoros W.H."/>
            <person name="Farzad M."/>
            <person name="Carlton J.M."/>
            <person name="Smith R.K. Jr."/>
            <person name="Garg J."/>
            <person name="Pearlman R.E."/>
            <person name="Karrer K.M."/>
            <person name="Sun L."/>
            <person name="Manning G."/>
            <person name="Elde N.C."/>
            <person name="Turkewitz A.P."/>
            <person name="Asai D.J."/>
            <person name="Wilkes D.E."/>
            <person name="Wang Y."/>
            <person name="Cai H."/>
            <person name="Collins K."/>
            <person name="Stewart B.A."/>
            <person name="Lee S.R."/>
            <person name="Wilamowska K."/>
            <person name="Weinberg Z."/>
            <person name="Ruzzo W.L."/>
            <person name="Wloga D."/>
            <person name="Gaertig J."/>
            <person name="Frankel J."/>
            <person name="Tsao C.-C."/>
            <person name="Gorovsky M.A."/>
            <person name="Keeling P.J."/>
            <person name="Waller R.F."/>
            <person name="Patron N.J."/>
            <person name="Cherry J.M."/>
            <person name="Stover N.A."/>
            <person name="Krieger C.J."/>
            <person name="del Toro C."/>
            <person name="Ryder H.F."/>
            <person name="Williamson S.C."/>
            <person name="Barbeau R.A."/>
            <person name="Hamilton E.P."/>
            <person name="Orias E."/>
        </authorList>
    </citation>
    <scope>NUCLEOTIDE SEQUENCE [LARGE SCALE GENOMIC DNA]</scope>
    <source>
        <strain evidence="2">SB210</strain>
    </source>
</reference>
<evidence type="ECO:0000313" key="2">
    <source>
        <dbReference type="Proteomes" id="UP000009168"/>
    </source>
</evidence>
<organism evidence="1 2">
    <name type="scientific">Tetrahymena thermophila (strain SB210)</name>
    <dbReference type="NCBI Taxonomy" id="312017"/>
    <lineage>
        <taxon>Eukaryota</taxon>
        <taxon>Sar</taxon>
        <taxon>Alveolata</taxon>
        <taxon>Ciliophora</taxon>
        <taxon>Intramacronucleata</taxon>
        <taxon>Oligohymenophorea</taxon>
        <taxon>Hymenostomatida</taxon>
        <taxon>Tetrahymenina</taxon>
        <taxon>Tetrahymenidae</taxon>
        <taxon>Tetrahymena</taxon>
    </lineage>
</organism>
<accession>W7XDD4</accession>
<evidence type="ECO:0000313" key="1">
    <source>
        <dbReference type="EMBL" id="EWS74653.1"/>
    </source>
</evidence>
<keyword evidence="2" id="KW-1185">Reference proteome</keyword>
<dbReference type="InParanoid" id="W7XDD4"/>